<evidence type="ECO:0000259" key="17">
    <source>
        <dbReference type="PROSITE" id="PS50075"/>
    </source>
</evidence>
<keyword evidence="13" id="KW-0275">Fatty acid biosynthesis</keyword>
<feature type="region of interest" description="N-terminal hotdog fold" evidence="16">
    <location>
        <begin position="845"/>
        <end position="969"/>
    </location>
</feature>
<dbReference type="InterPro" id="IPR016039">
    <property type="entry name" value="Thiolase-like"/>
</dbReference>
<evidence type="ECO:0000256" key="10">
    <source>
        <dbReference type="ARBA" id="ARBA00023002"/>
    </source>
</evidence>
<keyword evidence="10" id="KW-0560">Oxidoreductase</keyword>
<evidence type="ECO:0000259" key="18">
    <source>
        <dbReference type="PROSITE" id="PS52004"/>
    </source>
</evidence>
<feature type="domain" description="Carrier" evidence="17">
    <location>
        <begin position="1927"/>
        <end position="2002"/>
    </location>
</feature>
<dbReference type="InterPro" id="IPR018201">
    <property type="entry name" value="Ketoacyl_synth_AS"/>
</dbReference>
<dbReference type="Gene3D" id="1.10.1200.10">
    <property type="entry name" value="ACP-like"/>
    <property type="match status" value="1"/>
</dbReference>
<evidence type="ECO:0000256" key="1">
    <source>
        <dbReference type="ARBA" id="ARBA00012873"/>
    </source>
</evidence>
<dbReference type="CDD" id="cd00833">
    <property type="entry name" value="PKS"/>
    <property type="match status" value="1"/>
</dbReference>
<reference evidence="20" key="1">
    <citation type="journal article" date="2023" name="G3 (Bethesda)">
        <title>Whole genome assemblies of Zophobas morio and Tenebrio molitor.</title>
        <authorList>
            <person name="Kaur S."/>
            <person name="Stinson S.A."/>
            <person name="diCenzo G.C."/>
        </authorList>
    </citation>
    <scope>NUCLEOTIDE SEQUENCE</scope>
    <source>
        <strain evidence="20">QUZm001</strain>
    </source>
</reference>
<evidence type="ECO:0000256" key="15">
    <source>
        <dbReference type="ARBA" id="ARBA00044883"/>
    </source>
</evidence>
<sequence>MIEVLPECRSFPGQWPINAESIGITGVAGRFPNCANVVELEEALFKGIDLVSNSHNRWSTEALKTSPRLGIIHDFPYFDAAFFGINPKEANTNDPRLRKILEVTYEALVDAGLNPTELRGKNVGIFLGVTQNDISDLSYRGGIIARSAAIMANVISFCFDFKGPSLAVNTACSSGFYALTDAVDNILAGRCDLAVVGAVQHQFDPAESVELIKIGVLHEEGICRSFDADRKGYVKSEGVAAIVLQKVEDAKRIYATFAGLGTNVEGFKRDGFAHPSHAMQEVMFRETFKNFNLDPLDVNYVETHCTGTRVGDVEEVIAIDDFYTKGRKSPLLIGSIKSNIGHTETTSGLVSIIKTILAIREGVIPGNLRFKSPDPLMRGIREGRLKVIDKNMPLPNGLIAIDSFGFGGANAMVILRPYSERKQITNNLSHRLVIVSGRTEEAVQVMLEAAVNHKTNAEFLSLIDSIHYKSIDNHNYRGYTVLSNESHYGINQVSSKKRPIWYVFAGFGSQWSGMGKDLMKFDVCRNTIKKCANALKPYGVDLEEIVVNGSDETLDNMVNTFTAITAVSIALTDLLTSLNIEPSGIIGHSLGEIACAYADGLITAEQAVLMSYGRSNATTTSNLTPGLMAAVGLSVAECSKLLPEGVYIACDNSDENVTVSGPEKSVTDFLHQLSVRGIFNRVISNSHYALHTPHLAPAGQKMYTFIKKVLPDVKSRSKRWLPSALPESEWNSELGKYNSAEYHFHNYLNRVHFRQLLTHIPKDAIVIEIAPRGLLQAILKRALDPNVALLSLLKPGVDNVDFLLSGIGKLYNSGGQPDLKHFYKPVSFPVSIDTPMISNLVKWDHRVKWHSLRFNPSGYYGCRQEIDMNDQNNHYLEGHMVDGRLILPAAGYIYLVWQAFARMMEIPLTKCSVVFENVKTLRPILLHTNETSALIVNIFKSTGNFEICLENDERNVLSSGRILVPEQIEKEFLDYPVVPRTNQYKIKINSDDFYNCMHLRGFDYSGIFMGVQQCDIDGRSATLKWNDNWVAFIDSMVQFILSVETTGHSLPTTFEKIVINPEQHLKSLDSNSELELNYNKYLKAARCGGIELRSVVATNVKRRIIDSPPTLRKYAFVSNTDTQKEADPYHHALDVASQIVVENCTEGSNISIAEVESDAGLQILKTIIERVNLKKTVFEQLRSLDDKISNKYDLLVMQEINKDNISDSTRRARFVFGKVQNLDVEDIEVVYQHVTKSGTYALIRRTQILPEKYTVVVASNTNYSWVRDLKLAVKKCQSTNSRIYLINEDFNSGIVGLFNTMRLEQYGHNVRLFLIRSYKETERFSFKSKFYLEQLKKDLTVNIYQDGSWGSYRLLRLPSFQPRLYSDACLLKDVKGVRWIQKSPYLTNKEISVHYASLCNWDLTMVGARVGVDSNEERLGLEYSGIDKNGNNVIGLVQGGAIGTSVLPHPKLTWSFPNKLSHEEAATIPVAYTLAHYALFIESHLSPKDSILVHNCRNDFSLAAIVLAAARGCTVYVVVEPSDRDYVKKVLPKIQNVNIITHSDNSPFYETLMKKTQGRGVNTILNSGSLDILKLSKKCTVKHGRFIEIGNTTIDFMLDDSISDTNSSIYNININDIFEEKDDILDIISADMNRYLKDGILIPLKYSVYDKNDVDIALKHLEEKYHSTKCLIKIKENGRFFSKPEIRVLAYPRTYMDPDKCYVIVGGLGGFGFEFARWLIQRGATKLILNSRREVRSGYHALWLQKWNNQGITVVANTFDTSTIDGAECLLNFANNLAPVGGIFNTALHIKDDAMVDQTPEDFALVASKIYSVQNTDMLSRKLCKKLEYFVMFSSIASSIGNEYQSNYAFANSAVERICETRKAEGLPSMAIEWGPLADVGILVRLKTNIQLLETQRQKLGSCLEAVDQFLQLNEPVFSSCVYGDPATEVNEVKSVTEAVANLFGIKDVEEIEDTKTLLELGMDSLLGFEIKHILNKEAGLDVTVNDIRNMTFETIKNLSKA</sequence>
<protein>
    <recommendedName>
        <fullName evidence="2">Fatty acid synthase</fullName>
        <ecNumber evidence="1">2.3.1.85</ecNumber>
    </recommendedName>
</protein>
<dbReference type="InterPro" id="IPR014031">
    <property type="entry name" value="Ketoacyl_synth_C"/>
</dbReference>
<comment type="caution">
    <text evidence="16">Lacks conserved residue(s) required for the propagation of feature annotation.</text>
</comment>
<evidence type="ECO:0000256" key="8">
    <source>
        <dbReference type="ARBA" id="ARBA00022832"/>
    </source>
</evidence>
<dbReference type="Pfam" id="PF00109">
    <property type="entry name" value="ketoacyl-synt"/>
    <property type="match status" value="1"/>
</dbReference>
<dbReference type="Pfam" id="PF00550">
    <property type="entry name" value="PP-binding"/>
    <property type="match status" value="1"/>
</dbReference>
<dbReference type="SUPFAM" id="SSF53901">
    <property type="entry name" value="Thiolase-like"/>
    <property type="match status" value="1"/>
</dbReference>
<keyword evidence="4" id="KW-0444">Lipid biosynthesis</keyword>
<dbReference type="Pfam" id="PF02801">
    <property type="entry name" value="Ketoacyl-synt_C"/>
    <property type="match status" value="1"/>
</dbReference>
<dbReference type="InterPro" id="IPR020843">
    <property type="entry name" value="ER"/>
</dbReference>
<keyword evidence="21" id="KW-1185">Reference proteome</keyword>
<dbReference type="GO" id="GO:0016787">
    <property type="term" value="F:hydrolase activity"/>
    <property type="evidence" value="ECO:0007669"/>
    <property type="project" value="UniProtKB-KW"/>
</dbReference>
<organism evidence="20 21">
    <name type="scientific">Zophobas morio</name>
    <dbReference type="NCBI Taxonomy" id="2755281"/>
    <lineage>
        <taxon>Eukaryota</taxon>
        <taxon>Metazoa</taxon>
        <taxon>Ecdysozoa</taxon>
        <taxon>Arthropoda</taxon>
        <taxon>Hexapoda</taxon>
        <taxon>Insecta</taxon>
        <taxon>Pterygota</taxon>
        <taxon>Neoptera</taxon>
        <taxon>Endopterygota</taxon>
        <taxon>Coleoptera</taxon>
        <taxon>Polyphaga</taxon>
        <taxon>Cucujiformia</taxon>
        <taxon>Tenebrionidae</taxon>
        <taxon>Zophobas</taxon>
    </lineage>
</organism>
<dbReference type="InterPro" id="IPR016035">
    <property type="entry name" value="Acyl_Trfase/lysoPLipase"/>
</dbReference>
<dbReference type="PROSITE" id="PS52004">
    <property type="entry name" value="KS3_2"/>
    <property type="match status" value="1"/>
</dbReference>
<keyword evidence="7" id="KW-0378">Hydrolase</keyword>
<dbReference type="InterPro" id="IPR042104">
    <property type="entry name" value="PKS_dehydratase_sf"/>
</dbReference>
<evidence type="ECO:0000256" key="12">
    <source>
        <dbReference type="ARBA" id="ARBA00023098"/>
    </source>
</evidence>
<accession>A0AA38IMC4</accession>
<dbReference type="Pfam" id="PF00698">
    <property type="entry name" value="Acyl_transf_1"/>
    <property type="match status" value="1"/>
</dbReference>
<dbReference type="InterPro" id="IPR049552">
    <property type="entry name" value="PKS_DH_N"/>
</dbReference>
<evidence type="ECO:0000256" key="11">
    <source>
        <dbReference type="ARBA" id="ARBA00023027"/>
    </source>
</evidence>
<evidence type="ECO:0000256" key="4">
    <source>
        <dbReference type="ARBA" id="ARBA00022516"/>
    </source>
</evidence>
<dbReference type="PROSITE" id="PS52019">
    <property type="entry name" value="PKS_MFAS_DH"/>
    <property type="match status" value="1"/>
</dbReference>
<keyword evidence="9" id="KW-0521">NADP</keyword>
<evidence type="ECO:0000256" key="3">
    <source>
        <dbReference type="ARBA" id="ARBA00022450"/>
    </source>
</evidence>
<evidence type="ECO:0000259" key="19">
    <source>
        <dbReference type="PROSITE" id="PS52019"/>
    </source>
</evidence>
<dbReference type="Gene3D" id="3.40.366.10">
    <property type="entry name" value="Malonyl-Coenzyme A Acyl Carrier Protein, domain 2"/>
    <property type="match status" value="1"/>
</dbReference>
<dbReference type="InterPro" id="IPR013968">
    <property type="entry name" value="PKS_KR"/>
</dbReference>
<keyword evidence="12" id="KW-0443">Lipid metabolism</keyword>
<dbReference type="SMART" id="SM00829">
    <property type="entry name" value="PKS_ER"/>
    <property type="match status" value="1"/>
</dbReference>
<dbReference type="GO" id="GO:0004315">
    <property type="term" value="F:3-oxoacyl-[acyl-carrier-protein] synthase activity"/>
    <property type="evidence" value="ECO:0007669"/>
    <property type="project" value="InterPro"/>
</dbReference>
<dbReference type="InterPro" id="IPR032821">
    <property type="entry name" value="PKS_assoc"/>
</dbReference>
<dbReference type="PANTHER" id="PTHR43775:SF7">
    <property type="entry name" value="FATTY ACID SYNTHASE"/>
    <property type="match status" value="1"/>
</dbReference>
<dbReference type="InterPro" id="IPR049900">
    <property type="entry name" value="PKS_mFAS_DH"/>
</dbReference>
<evidence type="ECO:0000256" key="16">
    <source>
        <dbReference type="PROSITE-ProRule" id="PRU01363"/>
    </source>
</evidence>
<dbReference type="SUPFAM" id="SSF52151">
    <property type="entry name" value="FabD/lysophospholipase-like"/>
    <property type="match status" value="1"/>
</dbReference>
<dbReference type="PROSITE" id="PS50075">
    <property type="entry name" value="CARRIER"/>
    <property type="match status" value="1"/>
</dbReference>
<dbReference type="SUPFAM" id="SSF50129">
    <property type="entry name" value="GroES-like"/>
    <property type="match status" value="1"/>
</dbReference>
<evidence type="ECO:0000256" key="9">
    <source>
        <dbReference type="ARBA" id="ARBA00022857"/>
    </source>
</evidence>
<dbReference type="InterPro" id="IPR049391">
    <property type="entry name" value="FAS_pseudo-KR"/>
</dbReference>
<evidence type="ECO:0000256" key="6">
    <source>
        <dbReference type="ARBA" id="ARBA00022679"/>
    </source>
</evidence>
<dbReference type="SMART" id="SM00827">
    <property type="entry name" value="PKS_AT"/>
    <property type="match status" value="1"/>
</dbReference>
<feature type="domain" description="PKS/mFAS DH" evidence="19">
    <location>
        <begin position="845"/>
        <end position="1169"/>
    </location>
</feature>
<feature type="region of interest" description="C-terminal hotdog fold" evidence="16">
    <location>
        <begin position="983"/>
        <end position="1169"/>
    </location>
</feature>
<dbReference type="GO" id="GO:0006633">
    <property type="term" value="P:fatty acid biosynthetic process"/>
    <property type="evidence" value="ECO:0007669"/>
    <property type="project" value="UniProtKB-KW"/>
</dbReference>
<evidence type="ECO:0000256" key="5">
    <source>
        <dbReference type="ARBA" id="ARBA00022553"/>
    </source>
</evidence>
<dbReference type="InterPro" id="IPR020841">
    <property type="entry name" value="PKS_Beta-ketoAc_synthase_dom"/>
</dbReference>
<proteinExistence type="predicted"/>
<evidence type="ECO:0000256" key="13">
    <source>
        <dbReference type="ARBA" id="ARBA00023160"/>
    </source>
</evidence>
<keyword evidence="11" id="KW-0520">NAD</keyword>
<keyword evidence="14" id="KW-0511">Multifunctional enzyme</keyword>
<dbReference type="SUPFAM" id="SSF55048">
    <property type="entry name" value="Probable ACP-binding domain of malonyl-CoA ACP transacylase"/>
    <property type="match status" value="1"/>
</dbReference>
<dbReference type="Pfam" id="PF08659">
    <property type="entry name" value="KR"/>
    <property type="match status" value="1"/>
</dbReference>
<comment type="catalytic activity">
    <reaction evidence="15">
        <text>acetyl-CoA + n malonyl-CoA + 2n NADPH + 2n H(+) = a long-chain fatty acid + (n+1) CoA + n CO2 + 2n NADP(+).</text>
        <dbReference type="EC" id="2.3.1.85"/>
    </reaction>
</comment>
<dbReference type="PROSITE" id="PS00606">
    <property type="entry name" value="KS3_1"/>
    <property type="match status" value="1"/>
</dbReference>
<dbReference type="InterPro" id="IPR011032">
    <property type="entry name" value="GroES-like_sf"/>
</dbReference>
<dbReference type="InterPro" id="IPR057326">
    <property type="entry name" value="KR_dom"/>
</dbReference>
<dbReference type="Proteomes" id="UP001168821">
    <property type="component" value="Unassembled WGS sequence"/>
</dbReference>
<keyword evidence="6" id="KW-0808">Transferase</keyword>
<evidence type="ECO:0000256" key="7">
    <source>
        <dbReference type="ARBA" id="ARBA00022801"/>
    </source>
</evidence>
<dbReference type="InterPro" id="IPR036736">
    <property type="entry name" value="ACP-like_sf"/>
</dbReference>
<evidence type="ECO:0000313" key="21">
    <source>
        <dbReference type="Proteomes" id="UP001168821"/>
    </source>
</evidence>
<dbReference type="InterPro" id="IPR014043">
    <property type="entry name" value="Acyl_transferase_dom"/>
</dbReference>
<keyword evidence="5" id="KW-0597">Phosphoprotein</keyword>
<dbReference type="Pfam" id="PF16197">
    <property type="entry name" value="KAsynt_C_assoc"/>
    <property type="match status" value="1"/>
</dbReference>
<dbReference type="InterPro" id="IPR016036">
    <property type="entry name" value="Malonyl_transacylase_ACP-bd"/>
</dbReference>
<dbReference type="CDD" id="cd05195">
    <property type="entry name" value="enoyl_red"/>
    <property type="match status" value="1"/>
</dbReference>
<evidence type="ECO:0000256" key="2">
    <source>
        <dbReference type="ARBA" id="ARBA00018769"/>
    </source>
</evidence>
<dbReference type="SUPFAM" id="SSF51735">
    <property type="entry name" value="NAD(P)-binding Rossmann-fold domains"/>
    <property type="match status" value="2"/>
</dbReference>
<keyword evidence="8" id="KW-0276">Fatty acid metabolism</keyword>
<dbReference type="Pfam" id="PF21149">
    <property type="entry name" value="FAS_pseudo-KR"/>
    <property type="match status" value="1"/>
</dbReference>
<evidence type="ECO:0000256" key="14">
    <source>
        <dbReference type="ARBA" id="ARBA00023268"/>
    </source>
</evidence>
<feature type="domain" description="Ketosynthase family 3 (KS3)" evidence="18">
    <location>
        <begin position="19"/>
        <end position="417"/>
    </location>
</feature>
<dbReference type="Gene3D" id="3.40.47.10">
    <property type="match status" value="1"/>
</dbReference>
<gene>
    <name evidence="20" type="ORF">Zmor_011248</name>
</gene>
<dbReference type="PANTHER" id="PTHR43775">
    <property type="entry name" value="FATTY ACID SYNTHASE"/>
    <property type="match status" value="1"/>
</dbReference>
<evidence type="ECO:0000313" key="20">
    <source>
        <dbReference type="EMBL" id="KAJ3659565.1"/>
    </source>
</evidence>
<dbReference type="GO" id="GO:0004312">
    <property type="term" value="F:fatty acid synthase activity"/>
    <property type="evidence" value="ECO:0007669"/>
    <property type="project" value="UniProtKB-EC"/>
</dbReference>
<dbReference type="Gene3D" id="3.40.50.720">
    <property type="entry name" value="NAD(P)-binding Rossmann-like Domain"/>
    <property type="match status" value="1"/>
</dbReference>
<dbReference type="Gene3D" id="3.90.180.10">
    <property type="entry name" value="Medium-chain alcohol dehydrogenases, catalytic domain"/>
    <property type="match status" value="1"/>
</dbReference>
<dbReference type="Gene3D" id="3.10.129.110">
    <property type="entry name" value="Polyketide synthase dehydratase"/>
    <property type="match status" value="1"/>
</dbReference>
<name>A0AA38IMC4_9CUCU</name>
<dbReference type="InterPro" id="IPR036291">
    <property type="entry name" value="NAD(P)-bd_dom_sf"/>
</dbReference>
<dbReference type="EMBL" id="JALNTZ010000003">
    <property type="protein sequence ID" value="KAJ3659565.1"/>
    <property type="molecule type" value="Genomic_DNA"/>
</dbReference>
<dbReference type="EC" id="2.3.1.85" evidence="1"/>
<dbReference type="InterPro" id="IPR009081">
    <property type="entry name" value="PP-bd_ACP"/>
</dbReference>
<keyword evidence="3" id="KW-0596">Phosphopantetheine</keyword>
<dbReference type="InterPro" id="IPR050091">
    <property type="entry name" value="PKS_NRPS_Biosynth_Enz"/>
</dbReference>
<dbReference type="InterPro" id="IPR014030">
    <property type="entry name" value="Ketoacyl_synth_N"/>
</dbReference>
<dbReference type="Gene3D" id="3.30.70.3290">
    <property type="match status" value="1"/>
</dbReference>
<dbReference type="InterPro" id="IPR001227">
    <property type="entry name" value="Ac_transferase_dom_sf"/>
</dbReference>
<comment type="caution">
    <text evidence="20">The sequence shown here is derived from an EMBL/GenBank/DDBJ whole genome shotgun (WGS) entry which is preliminary data.</text>
</comment>
<dbReference type="SMART" id="SM00825">
    <property type="entry name" value="PKS_KS"/>
    <property type="match status" value="1"/>
</dbReference>
<dbReference type="GO" id="GO:0016491">
    <property type="term" value="F:oxidoreductase activity"/>
    <property type="evidence" value="ECO:0007669"/>
    <property type="project" value="UniProtKB-KW"/>
</dbReference>
<dbReference type="SUPFAM" id="SSF47336">
    <property type="entry name" value="ACP-like"/>
    <property type="match status" value="1"/>
</dbReference>
<dbReference type="Pfam" id="PF21089">
    <property type="entry name" value="PKS_DH_N"/>
    <property type="match status" value="1"/>
</dbReference>
<dbReference type="SMART" id="SM00822">
    <property type="entry name" value="PKS_KR"/>
    <property type="match status" value="1"/>
</dbReference>